<organism evidence="5 6">
    <name type="scientific">Pedobacter soli</name>
    <dbReference type="NCBI Taxonomy" id="390242"/>
    <lineage>
        <taxon>Bacteria</taxon>
        <taxon>Pseudomonadati</taxon>
        <taxon>Bacteroidota</taxon>
        <taxon>Sphingobacteriia</taxon>
        <taxon>Sphingobacteriales</taxon>
        <taxon>Sphingobacteriaceae</taxon>
        <taxon>Pedobacter</taxon>
    </lineage>
</organism>
<evidence type="ECO:0000256" key="1">
    <source>
        <dbReference type="ARBA" id="ARBA00022679"/>
    </source>
</evidence>
<keyword evidence="1 5" id="KW-0808">Transferase</keyword>
<reference evidence="6" key="1">
    <citation type="submission" date="2016-10" db="EMBL/GenBank/DDBJ databases">
        <authorList>
            <person name="Varghese N."/>
            <person name="Submissions S."/>
        </authorList>
    </citation>
    <scope>NUCLEOTIDE SEQUENCE [LARGE SCALE GENOMIC DNA]</scope>
    <source>
        <strain evidence="6">DSM 18609</strain>
    </source>
</reference>
<dbReference type="STRING" id="390242.SAMN04488024_107206"/>
<dbReference type="PANTHER" id="PTHR22916">
    <property type="entry name" value="GLYCOSYLTRANSFERASE"/>
    <property type="match status" value="1"/>
</dbReference>
<sequence>MENSATIALLIPVFNGANYIVEFCEHLKDLTSPFDEIIFYNDGSTDDSLNLIKKTGYKYITADTNKGVGAARNILAQATQCNYIHFHDIDDKFSSTFVEEVKNAITNNHAEVIFGNCDWIDIASKTVLIRWRYNQAELSAKPADYFLTNPLGIINTAYHADTFRSINGFNEDLKCWEDADIHIRLALAGTRFKHIDSTIAFSMRHSHGLSGDQLWCWECRLKFLERYLCDYSDLLNKSTIESEIKKVQNVFILSGNFSKLKKIIDLKTKYNLRLKTDKIYILYLLSKIIPSGILFPLVKKMIQ</sequence>
<dbReference type="Pfam" id="PF00535">
    <property type="entry name" value="Glycos_transf_2"/>
    <property type="match status" value="1"/>
</dbReference>
<dbReference type="AlphaFoldDB" id="A0A1G6X2T6"/>
<dbReference type="RefSeq" id="WP_090770480.1">
    <property type="nucleotide sequence ID" value="NZ_FMZH01000007.1"/>
</dbReference>
<dbReference type="InterPro" id="IPR027791">
    <property type="entry name" value="Galactosyl_T_C"/>
</dbReference>
<dbReference type="GO" id="GO:0016758">
    <property type="term" value="F:hexosyltransferase activity"/>
    <property type="evidence" value="ECO:0007669"/>
    <property type="project" value="UniProtKB-ARBA"/>
</dbReference>
<proteinExistence type="predicted"/>
<dbReference type="SUPFAM" id="SSF53448">
    <property type="entry name" value="Nucleotide-diphospho-sugar transferases"/>
    <property type="match status" value="1"/>
</dbReference>
<feature type="domain" description="Glycosyltransferase 2-like" evidence="3">
    <location>
        <begin position="10"/>
        <end position="133"/>
    </location>
</feature>
<dbReference type="EMBL" id="FMZH01000007">
    <property type="protein sequence ID" value="SDD72408.1"/>
    <property type="molecule type" value="Genomic_DNA"/>
</dbReference>
<evidence type="ECO:0000313" key="6">
    <source>
        <dbReference type="Proteomes" id="UP000199455"/>
    </source>
</evidence>
<keyword evidence="2" id="KW-1133">Transmembrane helix</keyword>
<dbReference type="Proteomes" id="UP000199455">
    <property type="component" value="Unassembled WGS sequence"/>
</dbReference>
<feature type="transmembrane region" description="Helical" evidence="2">
    <location>
        <begin position="279"/>
        <end position="298"/>
    </location>
</feature>
<dbReference type="InterPro" id="IPR029044">
    <property type="entry name" value="Nucleotide-diphossugar_trans"/>
</dbReference>
<gene>
    <name evidence="5" type="ORF">SAMN04488024_107206</name>
</gene>
<accession>A0A1G6X2T6</accession>
<protein>
    <submittedName>
        <fullName evidence="5">Glycosyltransferase, GT2 family</fullName>
    </submittedName>
</protein>
<evidence type="ECO:0000259" key="4">
    <source>
        <dbReference type="Pfam" id="PF02709"/>
    </source>
</evidence>
<keyword evidence="2" id="KW-0812">Transmembrane</keyword>
<keyword evidence="6" id="KW-1185">Reference proteome</keyword>
<dbReference type="Pfam" id="PF02709">
    <property type="entry name" value="Glyco_transf_7C"/>
    <property type="match status" value="1"/>
</dbReference>
<feature type="domain" description="Galactosyltransferase C-terminal" evidence="4">
    <location>
        <begin position="155"/>
        <end position="205"/>
    </location>
</feature>
<evidence type="ECO:0000256" key="2">
    <source>
        <dbReference type="SAM" id="Phobius"/>
    </source>
</evidence>
<dbReference type="InterPro" id="IPR001173">
    <property type="entry name" value="Glyco_trans_2-like"/>
</dbReference>
<dbReference type="Gene3D" id="3.90.550.10">
    <property type="entry name" value="Spore Coat Polysaccharide Biosynthesis Protein SpsA, Chain A"/>
    <property type="match status" value="1"/>
</dbReference>
<evidence type="ECO:0000313" key="5">
    <source>
        <dbReference type="EMBL" id="SDD72408.1"/>
    </source>
</evidence>
<keyword evidence="2" id="KW-0472">Membrane</keyword>
<name>A0A1G6X2T6_9SPHI</name>
<evidence type="ECO:0000259" key="3">
    <source>
        <dbReference type="Pfam" id="PF00535"/>
    </source>
</evidence>